<dbReference type="AlphaFoldDB" id="A0A7W5P9A5"/>
<organism evidence="2 3">
    <name type="scientific">Halomonas campaniensis</name>
    <dbReference type="NCBI Taxonomy" id="213554"/>
    <lineage>
        <taxon>Bacteria</taxon>
        <taxon>Pseudomonadati</taxon>
        <taxon>Pseudomonadota</taxon>
        <taxon>Gammaproteobacteria</taxon>
        <taxon>Oceanospirillales</taxon>
        <taxon>Halomonadaceae</taxon>
        <taxon>Halomonas</taxon>
    </lineage>
</organism>
<gene>
    <name evidence="2" type="ORF">BDK63_000304</name>
</gene>
<feature type="region of interest" description="Disordered" evidence="1">
    <location>
        <begin position="48"/>
        <end position="67"/>
    </location>
</feature>
<dbReference type="EMBL" id="JACHZF010000002">
    <property type="protein sequence ID" value="MBB3329464.1"/>
    <property type="molecule type" value="Genomic_DNA"/>
</dbReference>
<evidence type="ECO:0008006" key="4">
    <source>
        <dbReference type="Google" id="ProtNLM"/>
    </source>
</evidence>
<protein>
    <recommendedName>
        <fullName evidence="4">Zinc-finger domain-containing protein</fullName>
    </recommendedName>
</protein>
<keyword evidence="3" id="KW-1185">Reference proteome</keyword>
<proteinExistence type="predicted"/>
<evidence type="ECO:0000313" key="3">
    <source>
        <dbReference type="Proteomes" id="UP000553442"/>
    </source>
</evidence>
<evidence type="ECO:0000313" key="2">
    <source>
        <dbReference type="EMBL" id="MBB3329464.1"/>
    </source>
</evidence>
<comment type="caution">
    <text evidence="2">The sequence shown here is derived from an EMBL/GenBank/DDBJ whole genome shotgun (WGS) entry which is preliminary data.</text>
</comment>
<evidence type="ECO:0000256" key="1">
    <source>
        <dbReference type="SAM" id="MobiDB-lite"/>
    </source>
</evidence>
<name>A0A7W5P9A5_9GAMM</name>
<accession>A0A7W5P9A5</accession>
<reference evidence="2 3" key="1">
    <citation type="submission" date="2020-08" db="EMBL/GenBank/DDBJ databases">
        <title>Genomic Encyclopedia of Archaeal and Bacterial Type Strains, Phase II (KMG-II): from individual species to whole genera.</title>
        <authorList>
            <person name="Goeker M."/>
        </authorList>
    </citation>
    <scope>NUCLEOTIDE SEQUENCE [LARGE SCALE GENOMIC DNA]</scope>
    <source>
        <strain evidence="2 3">5AG</strain>
    </source>
</reference>
<dbReference type="Proteomes" id="UP000553442">
    <property type="component" value="Unassembled WGS sequence"/>
</dbReference>
<sequence length="67" mass="7570">MSLKQDRRLTFQESISLRFHLTMCGACRQCDHQFSLLHHRAGKRFEAEFEEMPGGDGAGTGGSGRRE</sequence>
<feature type="compositionally biased region" description="Gly residues" evidence="1">
    <location>
        <begin position="54"/>
        <end position="67"/>
    </location>
</feature>